<evidence type="ECO:0000259" key="11">
    <source>
        <dbReference type="Pfam" id="PF07730"/>
    </source>
</evidence>
<organism evidence="12 13">
    <name type="scientific">Pseudonocardia abyssalis</name>
    <dbReference type="NCBI Taxonomy" id="2792008"/>
    <lineage>
        <taxon>Bacteria</taxon>
        <taxon>Bacillati</taxon>
        <taxon>Actinomycetota</taxon>
        <taxon>Actinomycetes</taxon>
        <taxon>Pseudonocardiales</taxon>
        <taxon>Pseudonocardiaceae</taxon>
        <taxon>Pseudonocardia</taxon>
    </lineage>
</organism>
<dbReference type="Pfam" id="PF07730">
    <property type="entry name" value="HisKA_3"/>
    <property type="match status" value="1"/>
</dbReference>
<keyword evidence="9" id="KW-0812">Transmembrane</keyword>
<protein>
    <recommendedName>
        <fullName evidence="2">histidine kinase</fullName>
        <ecNumber evidence="2">2.7.13.3</ecNumber>
    </recommendedName>
</protein>
<keyword evidence="12" id="KW-0436">Ligase</keyword>
<feature type="transmembrane region" description="Helical" evidence="9">
    <location>
        <begin position="97"/>
        <end position="114"/>
    </location>
</feature>
<dbReference type="InterPro" id="IPR050482">
    <property type="entry name" value="Sensor_HK_TwoCompSys"/>
</dbReference>
<dbReference type="InterPro" id="IPR011712">
    <property type="entry name" value="Sig_transdc_His_kin_sub3_dim/P"/>
</dbReference>
<feature type="domain" description="Signal transduction histidine kinase subgroup 3 dimerisation and phosphoacceptor" evidence="11">
    <location>
        <begin position="181"/>
        <end position="245"/>
    </location>
</feature>
<evidence type="ECO:0000256" key="5">
    <source>
        <dbReference type="ARBA" id="ARBA00022741"/>
    </source>
</evidence>
<dbReference type="PANTHER" id="PTHR24421">
    <property type="entry name" value="NITRATE/NITRITE SENSOR PROTEIN NARX-RELATED"/>
    <property type="match status" value="1"/>
</dbReference>
<evidence type="ECO:0000256" key="3">
    <source>
        <dbReference type="ARBA" id="ARBA00022553"/>
    </source>
</evidence>
<comment type="caution">
    <text evidence="12">The sequence shown here is derived from an EMBL/GenBank/DDBJ whole genome shotgun (WGS) entry which is preliminary data.</text>
</comment>
<keyword evidence="5" id="KW-0547">Nucleotide-binding</keyword>
<dbReference type="CDD" id="cd16917">
    <property type="entry name" value="HATPase_UhpB-NarQ-NarX-like"/>
    <property type="match status" value="1"/>
</dbReference>
<dbReference type="InterPro" id="IPR003594">
    <property type="entry name" value="HATPase_dom"/>
</dbReference>
<evidence type="ECO:0000256" key="6">
    <source>
        <dbReference type="ARBA" id="ARBA00022777"/>
    </source>
</evidence>
<keyword evidence="8" id="KW-0902">Two-component regulatory system</keyword>
<keyword evidence="9" id="KW-1133">Transmembrane helix</keyword>
<feature type="transmembrane region" description="Helical" evidence="9">
    <location>
        <begin position="121"/>
        <end position="140"/>
    </location>
</feature>
<keyword evidence="7" id="KW-0067">ATP-binding</keyword>
<evidence type="ECO:0000256" key="7">
    <source>
        <dbReference type="ARBA" id="ARBA00022840"/>
    </source>
</evidence>
<keyword evidence="6 12" id="KW-0418">Kinase</keyword>
<keyword evidence="4" id="KW-0808">Transferase</keyword>
<dbReference type="GO" id="GO:0016301">
    <property type="term" value="F:kinase activity"/>
    <property type="evidence" value="ECO:0007669"/>
    <property type="project" value="UniProtKB-KW"/>
</dbReference>
<keyword evidence="9" id="KW-0472">Membrane</keyword>
<feature type="transmembrane region" description="Helical" evidence="9">
    <location>
        <begin position="72"/>
        <end position="91"/>
    </location>
</feature>
<dbReference type="RefSeq" id="WP_218602986.1">
    <property type="nucleotide sequence ID" value="NZ_JADQDJ010000097.1"/>
</dbReference>
<accession>A0ABS6UNP9</accession>
<comment type="catalytic activity">
    <reaction evidence="1">
        <text>ATP + protein L-histidine = ADP + protein N-phospho-L-histidine.</text>
        <dbReference type="EC" id="2.7.13.3"/>
    </reaction>
</comment>
<keyword evidence="13" id="KW-1185">Reference proteome</keyword>
<dbReference type="EMBL" id="JADQDK010000001">
    <property type="protein sequence ID" value="MBW0133881.1"/>
    <property type="molecule type" value="Genomic_DNA"/>
</dbReference>
<evidence type="ECO:0000256" key="2">
    <source>
        <dbReference type="ARBA" id="ARBA00012438"/>
    </source>
</evidence>
<evidence type="ECO:0000259" key="10">
    <source>
        <dbReference type="Pfam" id="PF02518"/>
    </source>
</evidence>
<dbReference type="EC" id="2.7.13.3" evidence="2"/>
<evidence type="ECO:0000256" key="8">
    <source>
        <dbReference type="ARBA" id="ARBA00023012"/>
    </source>
</evidence>
<evidence type="ECO:0000256" key="4">
    <source>
        <dbReference type="ARBA" id="ARBA00022679"/>
    </source>
</evidence>
<feature type="transmembrane region" description="Helical" evidence="9">
    <location>
        <begin position="47"/>
        <end position="65"/>
    </location>
</feature>
<proteinExistence type="predicted"/>
<evidence type="ECO:0000256" key="9">
    <source>
        <dbReference type="SAM" id="Phobius"/>
    </source>
</evidence>
<reference evidence="12 13" key="1">
    <citation type="submission" date="2020-11" db="EMBL/GenBank/DDBJ databases">
        <title>Pseudonocardia abyssalis sp. nov. and Pseudonocardia oceani sp. nov., description and phylogenomic analysis of two novel actinomycetes isolated from the deep Southern Ocean.</title>
        <authorList>
            <person name="Parra J."/>
        </authorList>
    </citation>
    <scope>NUCLEOTIDE SEQUENCE [LARGE SCALE GENOMIC DNA]</scope>
    <source>
        <strain evidence="12 13">KRD-168</strain>
    </source>
</reference>
<feature type="domain" description="Histidine kinase/HSP90-like ATPase" evidence="10">
    <location>
        <begin position="289"/>
        <end position="375"/>
    </location>
</feature>
<evidence type="ECO:0000256" key="1">
    <source>
        <dbReference type="ARBA" id="ARBA00000085"/>
    </source>
</evidence>
<keyword evidence="3" id="KW-0597">Phosphoprotein</keyword>
<evidence type="ECO:0000313" key="12">
    <source>
        <dbReference type="EMBL" id="MBW0133881.1"/>
    </source>
</evidence>
<dbReference type="PANTHER" id="PTHR24421:SF10">
    <property type="entry name" value="NITRATE_NITRITE SENSOR PROTEIN NARQ"/>
    <property type="match status" value="1"/>
</dbReference>
<dbReference type="Proteomes" id="UP000694287">
    <property type="component" value="Unassembled WGS sequence"/>
</dbReference>
<dbReference type="GO" id="GO:0016874">
    <property type="term" value="F:ligase activity"/>
    <property type="evidence" value="ECO:0007669"/>
    <property type="project" value="UniProtKB-KW"/>
</dbReference>
<name>A0ABS6UNP9_9PSEU</name>
<evidence type="ECO:0000313" key="13">
    <source>
        <dbReference type="Proteomes" id="UP000694287"/>
    </source>
</evidence>
<feature type="transmembrane region" description="Helical" evidence="9">
    <location>
        <begin position="146"/>
        <end position="166"/>
    </location>
</feature>
<sequence length="380" mass="40353">MVGGNLRALWAEPRPAHPPARVWRDRALVAALVSWSVVETVLRQDLAWWRPVVLTLSLVIALALLWRRTHPLGSVVVAFGSLIAFDVARLFAFDGTGLNSIVAVLVLPYSLFRWGAGREAAIGLGMILVWLPVTLAAVPADPAEVVAGYGFFLFSAALGTSIRYHAGARVRDIEQAKLRQRNQLARELHDAVGHHVSAIAIQAQAGRAVAASDPDRALATLETIEETASRTLAEMRAMVGVLRDGTEPDFAPHPGAAAIEQLARGGGGWPRVDVQLSGDLDELNPSVGVALHRIAQEAVTNAVRHARHATRVAIRVADEGERVRLTVRDDGDAGSHTPPGYGLVGMAERASLLGGTLQAGPDPDGGWTVDAVLPKGVATT</sequence>
<gene>
    <name evidence="12" type="ORF">I4I81_06395</name>
</gene>
<dbReference type="Pfam" id="PF02518">
    <property type="entry name" value="HATPase_c"/>
    <property type="match status" value="1"/>
</dbReference>